<dbReference type="EMBL" id="CP114202">
    <property type="protein sequence ID" value="WAU01754.1"/>
    <property type="molecule type" value="Genomic_DNA"/>
</dbReference>
<dbReference type="Pfam" id="PF04149">
    <property type="entry name" value="DUF397"/>
    <property type="match status" value="1"/>
</dbReference>
<dbReference type="Proteomes" id="UP001210609">
    <property type="component" value="Chromosome"/>
</dbReference>
<feature type="domain" description="DUF397" evidence="1">
    <location>
        <begin position="7"/>
        <end position="33"/>
    </location>
</feature>
<dbReference type="RefSeq" id="WP_078518606.1">
    <property type="nucleotide sequence ID" value="NZ_BLIP01000001.1"/>
</dbReference>
<organism evidence="2 3">
    <name type="scientific">Streptomyces nigrescens</name>
    <dbReference type="NCBI Taxonomy" id="1920"/>
    <lineage>
        <taxon>Bacteria</taxon>
        <taxon>Bacillati</taxon>
        <taxon>Actinomycetota</taxon>
        <taxon>Actinomycetes</taxon>
        <taxon>Kitasatosporales</taxon>
        <taxon>Streptomycetaceae</taxon>
        <taxon>Streptomyces</taxon>
    </lineage>
</organism>
<gene>
    <name evidence="2" type="ORF">STRLI_003146</name>
</gene>
<dbReference type="InterPro" id="IPR007278">
    <property type="entry name" value="DUF397"/>
</dbReference>
<reference evidence="2 3" key="1">
    <citation type="submission" date="2022-12" db="EMBL/GenBank/DDBJ databases">
        <authorList>
            <person name="Ruckert C."/>
            <person name="Busche T."/>
            <person name="Kalinowski J."/>
            <person name="Wittmann C."/>
        </authorList>
    </citation>
    <scope>NUCLEOTIDE SEQUENCE [LARGE SCALE GENOMIC DNA]</scope>
    <source>
        <strain evidence="2 3">DSM 40555</strain>
    </source>
</reference>
<proteinExistence type="predicted"/>
<protein>
    <submittedName>
        <fullName evidence="2">DUF397 domain-containing protein</fullName>
    </submittedName>
</protein>
<name>A0ABY7IS97_STRNI</name>
<accession>A0ABY7IS97</accession>
<sequence>MGPPEVIRDSKYPAGPRLIVGEGAWGSFMETLKTEDPAAF</sequence>
<evidence type="ECO:0000313" key="3">
    <source>
        <dbReference type="Proteomes" id="UP001210609"/>
    </source>
</evidence>
<evidence type="ECO:0000313" key="2">
    <source>
        <dbReference type="EMBL" id="WAU01754.1"/>
    </source>
</evidence>
<evidence type="ECO:0000259" key="1">
    <source>
        <dbReference type="Pfam" id="PF04149"/>
    </source>
</evidence>
<keyword evidence="3" id="KW-1185">Reference proteome</keyword>